<dbReference type="InterPro" id="IPR028081">
    <property type="entry name" value="Leu-bd"/>
</dbReference>
<reference evidence="3" key="1">
    <citation type="submission" date="2019-08" db="EMBL/GenBank/DDBJ databases">
        <authorList>
            <person name="Kucharzyk K."/>
            <person name="Murdoch R.W."/>
            <person name="Higgins S."/>
            <person name="Loffler F."/>
        </authorList>
    </citation>
    <scope>NUCLEOTIDE SEQUENCE</scope>
</reference>
<evidence type="ECO:0000313" key="3">
    <source>
        <dbReference type="EMBL" id="MPM26105.1"/>
    </source>
</evidence>
<dbReference type="Gene3D" id="3.40.50.2300">
    <property type="match status" value="2"/>
</dbReference>
<evidence type="ECO:0000256" key="1">
    <source>
        <dbReference type="ARBA" id="ARBA00022729"/>
    </source>
</evidence>
<sequence>MIQDEFRVGRRHFVKTLVAGAAAGMTAGAWAQDGGAIVLGQSCALTGFSAELGLQYHQGAQVFFDDLNARGGVNGREVRLRALDDGYEPERCVANTQRFIQDDVFALFGYVGTPTSMAALPLVQQARIPLFAPLTGAQGLRQQNLRQLVFNVRASYADETALMVRQLTGLGLKKIAVFYQNDAYGQSGLEGVTAALVQQGLSPVGSATVERNSANVKDAVQKLIALAPDVIVQVTTYAASAGFVREARAAGYGGQFYNVSFVGTSALQNALGKDADGVVVTQVVPSPFKTSHPLTREFLAMLAKSGKKLQPNYSSMEGFLAARVFTEGPRRAASGGKLTRESLVAALEALNGQQVSGFPVAFQSQSAKARFVELSMLTSDGKVRV</sequence>
<name>A0A644YC24_9ZZZZ</name>
<dbReference type="EMBL" id="VSSQ01004650">
    <property type="protein sequence ID" value="MPM26105.1"/>
    <property type="molecule type" value="Genomic_DNA"/>
</dbReference>
<evidence type="ECO:0000259" key="2">
    <source>
        <dbReference type="Pfam" id="PF13458"/>
    </source>
</evidence>
<organism evidence="3">
    <name type="scientific">bioreactor metagenome</name>
    <dbReference type="NCBI Taxonomy" id="1076179"/>
    <lineage>
        <taxon>unclassified sequences</taxon>
        <taxon>metagenomes</taxon>
        <taxon>ecological metagenomes</taxon>
    </lineage>
</organism>
<dbReference type="Pfam" id="PF13458">
    <property type="entry name" value="Peripla_BP_6"/>
    <property type="match status" value="1"/>
</dbReference>
<dbReference type="InterPro" id="IPR028082">
    <property type="entry name" value="Peripla_BP_I"/>
</dbReference>
<feature type="domain" description="Leucine-binding protein" evidence="2">
    <location>
        <begin position="38"/>
        <end position="357"/>
    </location>
</feature>
<dbReference type="CDD" id="cd19978">
    <property type="entry name" value="PBP1_ABC_ligand_binding-like"/>
    <property type="match status" value="1"/>
</dbReference>
<dbReference type="AlphaFoldDB" id="A0A644YC24"/>
<protein>
    <recommendedName>
        <fullName evidence="2">Leucine-binding protein domain-containing protein</fullName>
    </recommendedName>
</protein>
<accession>A0A644YC24</accession>
<comment type="caution">
    <text evidence="3">The sequence shown here is derived from an EMBL/GenBank/DDBJ whole genome shotgun (WGS) entry which is preliminary data.</text>
</comment>
<keyword evidence="1" id="KW-0732">Signal</keyword>
<dbReference type="SUPFAM" id="SSF53822">
    <property type="entry name" value="Periplasmic binding protein-like I"/>
    <property type="match status" value="1"/>
</dbReference>
<dbReference type="InterPro" id="IPR006311">
    <property type="entry name" value="TAT_signal"/>
</dbReference>
<dbReference type="PANTHER" id="PTHR47235:SF1">
    <property type="entry name" value="BLR6548 PROTEIN"/>
    <property type="match status" value="1"/>
</dbReference>
<proteinExistence type="predicted"/>
<dbReference type="PROSITE" id="PS51318">
    <property type="entry name" value="TAT"/>
    <property type="match status" value="1"/>
</dbReference>
<dbReference type="PANTHER" id="PTHR47235">
    <property type="entry name" value="BLR6548 PROTEIN"/>
    <property type="match status" value="1"/>
</dbReference>
<gene>
    <name evidence="3" type="ORF">SDC9_72606</name>
</gene>